<evidence type="ECO:0000313" key="3">
    <source>
        <dbReference type="Proteomes" id="UP001152747"/>
    </source>
</evidence>
<evidence type="ECO:0000313" key="2">
    <source>
        <dbReference type="EMBL" id="CAI5453189.1"/>
    </source>
</evidence>
<keyword evidence="1" id="KW-0812">Transmembrane</keyword>
<evidence type="ECO:0000256" key="1">
    <source>
        <dbReference type="SAM" id="Phobius"/>
    </source>
</evidence>
<dbReference type="Proteomes" id="UP001152747">
    <property type="component" value="Unassembled WGS sequence"/>
</dbReference>
<keyword evidence="3" id="KW-1185">Reference proteome</keyword>
<dbReference type="EMBL" id="CANHGI010000005">
    <property type="protein sequence ID" value="CAI5453189.1"/>
    <property type="molecule type" value="Genomic_DNA"/>
</dbReference>
<accession>A0A9P1N814</accession>
<name>A0A9P1N814_9PELO</name>
<keyword evidence="1" id="KW-1133">Transmembrane helix</keyword>
<organism evidence="2 3">
    <name type="scientific">Caenorhabditis angaria</name>
    <dbReference type="NCBI Taxonomy" id="860376"/>
    <lineage>
        <taxon>Eukaryota</taxon>
        <taxon>Metazoa</taxon>
        <taxon>Ecdysozoa</taxon>
        <taxon>Nematoda</taxon>
        <taxon>Chromadorea</taxon>
        <taxon>Rhabditida</taxon>
        <taxon>Rhabditina</taxon>
        <taxon>Rhabditomorpha</taxon>
        <taxon>Rhabditoidea</taxon>
        <taxon>Rhabditidae</taxon>
        <taxon>Peloderinae</taxon>
        <taxon>Caenorhabditis</taxon>
    </lineage>
</organism>
<reference evidence="2" key="1">
    <citation type="submission" date="2022-11" db="EMBL/GenBank/DDBJ databases">
        <authorList>
            <person name="Kikuchi T."/>
        </authorList>
    </citation>
    <scope>NUCLEOTIDE SEQUENCE</scope>
    <source>
        <strain evidence="2">PS1010</strain>
    </source>
</reference>
<feature type="transmembrane region" description="Helical" evidence="1">
    <location>
        <begin position="27"/>
        <end position="52"/>
    </location>
</feature>
<comment type="caution">
    <text evidence="2">The sequence shown here is derived from an EMBL/GenBank/DDBJ whole genome shotgun (WGS) entry which is preliminary data.</text>
</comment>
<keyword evidence="1" id="KW-0472">Membrane</keyword>
<dbReference type="AlphaFoldDB" id="A0A9P1N814"/>
<protein>
    <submittedName>
        <fullName evidence="2">Uncharacterized protein</fullName>
    </submittedName>
</protein>
<gene>
    <name evidence="2" type="ORF">CAMP_LOCUS15826</name>
</gene>
<proteinExistence type="predicted"/>
<sequence>MYIDRVLHNMENHAPLFSESVRFKIEVCFVIFVFLVFTMFFTSVFLVLYLMFCSNNNVASLFLSVAVHPEDATENEVVYFEHETVTEYGSYVEN</sequence>